<organism evidence="2 3">
    <name type="scientific">Aliidongia dinghuensis</name>
    <dbReference type="NCBI Taxonomy" id="1867774"/>
    <lineage>
        <taxon>Bacteria</taxon>
        <taxon>Pseudomonadati</taxon>
        <taxon>Pseudomonadota</taxon>
        <taxon>Alphaproteobacteria</taxon>
        <taxon>Rhodospirillales</taxon>
        <taxon>Dongiaceae</taxon>
        <taxon>Aliidongia</taxon>
    </lineage>
</organism>
<keyword evidence="3" id="KW-1185">Reference proteome</keyword>
<proteinExistence type="predicted"/>
<feature type="region of interest" description="Disordered" evidence="1">
    <location>
        <begin position="99"/>
        <end position="127"/>
    </location>
</feature>
<dbReference type="Proteomes" id="UP000646365">
    <property type="component" value="Unassembled WGS sequence"/>
</dbReference>
<evidence type="ECO:0000256" key="1">
    <source>
        <dbReference type="SAM" id="MobiDB-lite"/>
    </source>
</evidence>
<gene>
    <name evidence="2" type="ORF">GCM10011611_47280</name>
</gene>
<accession>A0A8J2YXN9</accession>
<feature type="compositionally biased region" description="Low complexity" evidence="1">
    <location>
        <begin position="106"/>
        <end position="116"/>
    </location>
</feature>
<evidence type="ECO:0000313" key="2">
    <source>
        <dbReference type="EMBL" id="GGF35492.1"/>
    </source>
</evidence>
<reference evidence="2" key="1">
    <citation type="journal article" date="2014" name="Int. J. Syst. Evol. Microbiol.">
        <title>Complete genome sequence of Corynebacterium casei LMG S-19264T (=DSM 44701T), isolated from a smear-ripened cheese.</title>
        <authorList>
            <consortium name="US DOE Joint Genome Institute (JGI-PGF)"/>
            <person name="Walter F."/>
            <person name="Albersmeier A."/>
            <person name="Kalinowski J."/>
            <person name="Ruckert C."/>
        </authorList>
    </citation>
    <scope>NUCLEOTIDE SEQUENCE</scope>
    <source>
        <strain evidence="2">CGMCC 1.15725</strain>
    </source>
</reference>
<comment type="caution">
    <text evidence="2">The sequence shown here is derived from an EMBL/GenBank/DDBJ whole genome shotgun (WGS) entry which is preliminary data.</text>
</comment>
<sequence length="127" mass="13846">MLYNDQEVVAALASFYRKLGRPLTVGQIARYTVHNEDKITVSLAVETIDGEIVEHDISEADLAAAIIMQAIGAKIPLPAEADKRIVVIENQITLVIHKRRGKPDSGRVPGPRARPGARAEDAAREAR</sequence>
<dbReference type="EMBL" id="BMJQ01000013">
    <property type="protein sequence ID" value="GGF35492.1"/>
    <property type="molecule type" value="Genomic_DNA"/>
</dbReference>
<evidence type="ECO:0000313" key="3">
    <source>
        <dbReference type="Proteomes" id="UP000646365"/>
    </source>
</evidence>
<reference evidence="2" key="2">
    <citation type="submission" date="2020-09" db="EMBL/GenBank/DDBJ databases">
        <authorList>
            <person name="Sun Q."/>
            <person name="Zhou Y."/>
        </authorList>
    </citation>
    <scope>NUCLEOTIDE SEQUENCE</scope>
    <source>
        <strain evidence="2">CGMCC 1.15725</strain>
    </source>
</reference>
<protein>
    <submittedName>
        <fullName evidence="2">Uncharacterized protein</fullName>
    </submittedName>
</protein>
<dbReference type="AlphaFoldDB" id="A0A8J2YXN9"/>
<feature type="compositionally biased region" description="Basic and acidic residues" evidence="1">
    <location>
        <begin position="117"/>
        <end position="127"/>
    </location>
</feature>
<name>A0A8J2YXN9_9PROT</name>